<sequence>MSLTVCNMYLYENEIGQLLSVHRYADRLTIRRLQGIKNSALEKLSEEKEGSEEWQDHLSVVGNQFVSCHGIILWVEDVPDFGIIAFIIGYFLPPESLLDKTVLHNWAVAWTNVRGFKLATNVGESSIVDRVFPDTSANEDQVKNFVMIALEPNPGERELKIQKNVELEMAA</sequence>
<accession>A0A5C6C272</accession>
<dbReference type="RefSeq" id="WP_146453293.1">
    <property type="nucleotide sequence ID" value="NZ_SJPS01000021.1"/>
</dbReference>
<organism evidence="1 2">
    <name type="scientific">Bythopirellula polymerisocia</name>
    <dbReference type="NCBI Taxonomy" id="2528003"/>
    <lineage>
        <taxon>Bacteria</taxon>
        <taxon>Pseudomonadati</taxon>
        <taxon>Planctomycetota</taxon>
        <taxon>Planctomycetia</taxon>
        <taxon>Pirellulales</taxon>
        <taxon>Lacipirellulaceae</taxon>
        <taxon>Bythopirellula</taxon>
    </lineage>
</organism>
<keyword evidence="2" id="KW-1185">Reference proteome</keyword>
<comment type="caution">
    <text evidence="1">The sequence shown here is derived from an EMBL/GenBank/DDBJ whole genome shotgun (WGS) entry which is preliminary data.</text>
</comment>
<evidence type="ECO:0000313" key="1">
    <source>
        <dbReference type="EMBL" id="TWU17606.1"/>
    </source>
</evidence>
<evidence type="ECO:0000313" key="2">
    <source>
        <dbReference type="Proteomes" id="UP000318437"/>
    </source>
</evidence>
<name>A0A5C6C272_9BACT</name>
<reference evidence="1 2" key="1">
    <citation type="submission" date="2019-02" db="EMBL/GenBank/DDBJ databases">
        <title>Deep-cultivation of Planctomycetes and their phenomic and genomic characterization uncovers novel biology.</title>
        <authorList>
            <person name="Wiegand S."/>
            <person name="Jogler M."/>
            <person name="Boedeker C."/>
            <person name="Pinto D."/>
            <person name="Vollmers J."/>
            <person name="Rivas-Marin E."/>
            <person name="Kohn T."/>
            <person name="Peeters S.H."/>
            <person name="Heuer A."/>
            <person name="Rast P."/>
            <person name="Oberbeckmann S."/>
            <person name="Bunk B."/>
            <person name="Jeske O."/>
            <person name="Meyerdierks A."/>
            <person name="Storesund J.E."/>
            <person name="Kallscheuer N."/>
            <person name="Luecker S."/>
            <person name="Lage O.M."/>
            <person name="Pohl T."/>
            <person name="Merkel B.J."/>
            <person name="Hornburger P."/>
            <person name="Mueller R.-W."/>
            <person name="Bruemmer F."/>
            <person name="Labrenz M."/>
            <person name="Spormann A.M."/>
            <person name="Op Den Camp H."/>
            <person name="Overmann J."/>
            <person name="Amann R."/>
            <person name="Jetten M.S.M."/>
            <person name="Mascher T."/>
            <person name="Medema M.H."/>
            <person name="Devos D.P."/>
            <person name="Kaster A.-K."/>
            <person name="Ovreas L."/>
            <person name="Rohde M."/>
            <person name="Galperin M.Y."/>
            <person name="Jogler C."/>
        </authorList>
    </citation>
    <scope>NUCLEOTIDE SEQUENCE [LARGE SCALE GENOMIC DNA]</scope>
    <source>
        <strain evidence="1 2">Pla144</strain>
    </source>
</reference>
<proteinExistence type="predicted"/>
<dbReference type="AlphaFoldDB" id="A0A5C6C272"/>
<dbReference type="EMBL" id="SJPS01000021">
    <property type="protein sequence ID" value="TWU17606.1"/>
    <property type="molecule type" value="Genomic_DNA"/>
</dbReference>
<gene>
    <name evidence="1" type="ORF">Pla144_51080</name>
</gene>
<protein>
    <submittedName>
        <fullName evidence="1">Uncharacterized protein</fullName>
    </submittedName>
</protein>
<dbReference type="Proteomes" id="UP000318437">
    <property type="component" value="Unassembled WGS sequence"/>
</dbReference>